<gene>
    <name evidence="1" type="ORF">BU26DRAFT_427585</name>
</gene>
<dbReference type="GeneID" id="54577069"/>
<dbReference type="InterPro" id="IPR042935">
    <property type="entry name" value="Tad1"/>
</dbReference>
<dbReference type="PANTHER" id="PTHR47803:SF1">
    <property type="entry name" value="TRNA-SPECIFIC ADENOSINE DEAMINASE 1"/>
    <property type="match status" value="1"/>
</dbReference>
<name>A0A6A6IFY1_9PLEO</name>
<dbReference type="RefSeq" id="XP_033684101.1">
    <property type="nucleotide sequence ID" value="XM_033823739.1"/>
</dbReference>
<dbReference type="GO" id="GO:0002100">
    <property type="term" value="P:tRNA wobble adenosine to inosine editing"/>
    <property type="evidence" value="ECO:0007669"/>
    <property type="project" value="InterPro"/>
</dbReference>
<protein>
    <submittedName>
        <fullName evidence="1">Uncharacterized protein</fullName>
    </submittedName>
</protein>
<dbReference type="AlphaFoldDB" id="A0A6A6IFY1"/>
<proteinExistence type="predicted"/>
<accession>A0A6A6IFY1</accession>
<dbReference type="Proteomes" id="UP000800094">
    <property type="component" value="Unassembled WGS sequence"/>
</dbReference>
<dbReference type="OrthoDB" id="10268011at2759"/>
<keyword evidence="2" id="KW-1185">Reference proteome</keyword>
<reference evidence="1" key="1">
    <citation type="journal article" date="2020" name="Stud. Mycol.">
        <title>101 Dothideomycetes genomes: a test case for predicting lifestyles and emergence of pathogens.</title>
        <authorList>
            <person name="Haridas S."/>
            <person name="Albert R."/>
            <person name="Binder M."/>
            <person name="Bloem J."/>
            <person name="Labutti K."/>
            <person name="Salamov A."/>
            <person name="Andreopoulos B."/>
            <person name="Baker S."/>
            <person name="Barry K."/>
            <person name="Bills G."/>
            <person name="Bluhm B."/>
            <person name="Cannon C."/>
            <person name="Castanera R."/>
            <person name="Culley D."/>
            <person name="Daum C."/>
            <person name="Ezra D."/>
            <person name="Gonzalez J."/>
            <person name="Henrissat B."/>
            <person name="Kuo A."/>
            <person name="Liang C."/>
            <person name="Lipzen A."/>
            <person name="Lutzoni F."/>
            <person name="Magnuson J."/>
            <person name="Mondo S."/>
            <person name="Nolan M."/>
            <person name="Ohm R."/>
            <person name="Pangilinan J."/>
            <person name="Park H.-J."/>
            <person name="Ramirez L."/>
            <person name="Alfaro M."/>
            <person name="Sun H."/>
            <person name="Tritt A."/>
            <person name="Yoshinaga Y."/>
            <person name="Zwiers L.-H."/>
            <person name="Turgeon B."/>
            <person name="Goodwin S."/>
            <person name="Spatafora J."/>
            <person name="Crous P."/>
            <person name="Grigoriev I."/>
        </authorList>
    </citation>
    <scope>NUCLEOTIDE SEQUENCE</scope>
    <source>
        <strain evidence="1">CBS 122368</strain>
    </source>
</reference>
<sequence length="63" mass="6861">MTPDADAIANCVLSAFDELPEKRKPRPRGDGSREWVPLAGIVLVKGTAAMQAQQSWSKLILII</sequence>
<evidence type="ECO:0000313" key="1">
    <source>
        <dbReference type="EMBL" id="KAF2249097.1"/>
    </source>
</evidence>
<organism evidence="1 2">
    <name type="scientific">Trematosphaeria pertusa</name>
    <dbReference type="NCBI Taxonomy" id="390896"/>
    <lineage>
        <taxon>Eukaryota</taxon>
        <taxon>Fungi</taxon>
        <taxon>Dikarya</taxon>
        <taxon>Ascomycota</taxon>
        <taxon>Pezizomycotina</taxon>
        <taxon>Dothideomycetes</taxon>
        <taxon>Pleosporomycetidae</taxon>
        <taxon>Pleosporales</taxon>
        <taxon>Massarineae</taxon>
        <taxon>Trematosphaeriaceae</taxon>
        <taxon>Trematosphaeria</taxon>
    </lineage>
</organism>
<evidence type="ECO:0000313" key="2">
    <source>
        <dbReference type="Proteomes" id="UP000800094"/>
    </source>
</evidence>
<dbReference type="GO" id="GO:0043829">
    <property type="term" value="F:tRNA-specific adenosine-37 deaminase activity"/>
    <property type="evidence" value="ECO:0007669"/>
    <property type="project" value="TreeGrafter"/>
</dbReference>
<dbReference type="EMBL" id="ML987195">
    <property type="protein sequence ID" value="KAF2249097.1"/>
    <property type="molecule type" value="Genomic_DNA"/>
</dbReference>
<dbReference type="PANTHER" id="PTHR47803">
    <property type="entry name" value="TRNA-SPECIFIC ADENOSINE DEAMINASE 1"/>
    <property type="match status" value="1"/>
</dbReference>